<dbReference type="InterPro" id="IPR004291">
    <property type="entry name" value="Transposase_IS66_central"/>
</dbReference>
<dbReference type="Pfam" id="PF13817">
    <property type="entry name" value="DDE_Tnp_IS66_C"/>
    <property type="match status" value="1"/>
</dbReference>
<sequence length="332" mass="37432">MVCRFTDLLAGTEGIIKRYGGDITRTTLANYVIALAKLAQPLINLIREAQNNGPLIMADETRIQVLKEPGYAPTGDKFMWVTLGGKPDQQSVLFDYDPSRGGHIPMRLLDGFTHGYLQTDGYAGYNEVCRENMLIQLGCMDHARRKFIEAQKVQPKGKSVKVTKADMALSFINKLYMIERKIKHLSDDERLAVRQEQSKPILKQLKKWLENNMPRVAKDSLTGKAMTYLHNQWDKLNVYCTDGQLSISNIMAENAIRPFACGRKAWLFADTPAGADASAVHYSLIQTARLNGLEPYAYLNYVFKKLPYAETVEDIEALLPWHVKANKALTTS</sequence>
<dbReference type="InterPro" id="IPR039552">
    <property type="entry name" value="IS66_C"/>
</dbReference>
<evidence type="ECO:0000313" key="4">
    <source>
        <dbReference type="Proteomes" id="UP000053586"/>
    </source>
</evidence>
<organism evidence="3 4">
    <name type="scientific">Glaciecola punicea ACAM 611</name>
    <dbReference type="NCBI Taxonomy" id="1121923"/>
    <lineage>
        <taxon>Bacteria</taxon>
        <taxon>Pseudomonadati</taxon>
        <taxon>Pseudomonadota</taxon>
        <taxon>Gammaproteobacteria</taxon>
        <taxon>Alteromonadales</taxon>
        <taxon>Alteromonadaceae</taxon>
        <taxon>Glaciecola</taxon>
    </lineage>
</organism>
<accession>H5TD38</accession>
<dbReference type="EMBL" id="BAET01000024">
    <property type="protein sequence ID" value="GAB56215.1"/>
    <property type="molecule type" value="Genomic_DNA"/>
</dbReference>
<evidence type="ECO:0000313" key="3">
    <source>
        <dbReference type="EMBL" id="GAB56215.1"/>
    </source>
</evidence>
<dbReference type="InterPro" id="IPR052344">
    <property type="entry name" value="Transposase-related"/>
</dbReference>
<dbReference type="eggNOG" id="COG4974">
    <property type="taxonomic scope" value="Bacteria"/>
</dbReference>
<dbReference type="AlphaFoldDB" id="H5TD38"/>
<gene>
    <name evidence="3" type="ORF">GPUN_2100</name>
</gene>
<proteinExistence type="predicted"/>
<keyword evidence="4" id="KW-1185">Reference proteome</keyword>
<dbReference type="RefSeq" id="WP_006006116.1">
    <property type="nucleotide sequence ID" value="NZ_BAET01000024.1"/>
</dbReference>
<dbReference type="Pfam" id="PF03050">
    <property type="entry name" value="DDE_Tnp_IS66"/>
    <property type="match status" value="1"/>
</dbReference>
<reference evidence="3 4" key="2">
    <citation type="journal article" date="2017" name="Antonie Van Leeuwenhoek">
        <title>Rhizobium rhizosphaerae sp. nov., a novel species isolated from rice rhizosphere.</title>
        <authorList>
            <person name="Zhao J.J."/>
            <person name="Zhang J."/>
            <person name="Zhang R.J."/>
            <person name="Zhang C.W."/>
            <person name="Yin H.Q."/>
            <person name="Zhang X.X."/>
        </authorList>
    </citation>
    <scope>NUCLEOTIDE SEQUENCE [LARGE SCALE GENOMIC DNA]</scope>
    <source>
        <strain evidence="3 4">ACAM 611</strain>
    </source>
</reference>
<feature type="domain" description="Transposase IS66 C-terminal" evidence="2">
    <location>
        <begin position="283"/>
        <end position="321"/>
    </location>
</feature>
<protein>
    <submittedName>
        <fullName evidence="3">ISPpu13, transposase Orf2</fullName>
    </submittedName>
</protein>
<dbReference type="Proteomes" id="UP000053586">
    <property type="component" value="Unassembled WGS sequence"/>
</dbReference>
<feature type="domain" description="Transposase IS66 central" evidence="1">
    <location>
        <begin position="11"/>
        <end position="276"/>
    </location>
</feature>
<evidence type="ECO:0000259" key="2">
    <source>
        <dbReference type="Pfam" id="PF13817"/>
    </source>
</evidence>
<dbReference type="PANTHER" id="PTHR33678:SF1">
    <property type="entry name" value="BLL1576 PROTEIN"/>
    <property type="match status" value="1"/>
</dbReference>
<evidence type="ECO:0000259" key="1">
    <source>
        <dbReference type="Pfam" id="PF03050"/>
    </source>
</evidence>
<dbReference type="PANTHER" id="PTHR33678">
    <property type="entry name" value="BLL1576 PROTEIN"/>
    <property type="match status" value="1"/>
</dbReference>
<name>H5TD38_9ALTE</name>
<dbReference type="NCBIfam" id="NF033517">
    <property type="entry name" value="transpos_IS66"/>
    <property type="match status" value="1"/>
</dbReference>
<comment type="caution">
    <text evidence="3">The sequence shown here is derived from an EMBL/GenBank/DDBJ whole genome shotgun (WGS) entry which is preliminary data.</text>
</comment>
<reference evidence="3 4" key="1">
    <citation type="journal article" date="2012" name="J. Bacteriol.">
        <title>Genome sequence of proteorhodopsin-containing sea ice bacterium Glaciecola punicea ACAM 611T.</title>
        <authorList>
            <person name="Qin Q.-L."/>
            <person name="Xie B.-B."/>
            <person name="Shu Y.-L."/>
            <person name="Rong J.-C."/>
            <person name="Zhao D.-L."/>
            <person name="Zhang X.-Y."/>
            <person name="Chen X.-L."/>
            <person name="Zhou B.-C."/>
            <person name="Zhanga Y.-Z."/>
        </authorList>
    </citation>
    <scope>NUCLEOTIDE SEQUENCE [LARGE SCALE GENOMIC DNA]</scope>
    <source>
        <strain evidence="3 4">ACAM 611</strain>
    </source>
</reference>